<feature type="domain" description="CxC2-like cysteine cluster KDZ transposase-associated" evidence="2">
    <location>
        <begin position="19"/>
        <end position="143"/>
    </location>
</feature>
<sequence length="1123" mass="127238">MPFHRISQWTGGFFEDTSLTKIGFEVHLGHAGEPCPGLTDEWCDTDDEGDQFTDSPWIPLVNDPRMTMVVDTSGLHSMMIRFCQCAGALSPDMQLFETGLFPASFTSPKTAFTFAVLDDFLLDNLECGTSAMNYYSKLRRITSSVFPHLVSPKGPVQRIDEGRQAVETNRNGSDPAWLYSRSLVMDGNFKAEHLHPTNPTDEVALTDGLGFMVSNARYKMHLSQAQDIVQRSDCNNHRAVNQANASRHRLEATEIGGCACARHGCFVPHSMVDFQKGERQMNMDYALCQALGYNTDGIDRALTFYDINCQYNKHLSKRIEDSPYLDLPWGMEIIPGIGLWHVHGHQDKCYVWYASNFITGAARIDGKIMETLWAPLNIISPSARGMSTPHRKECLDFQMNDCNFMKMIRISKFLCRKFKEAMQGVQDSRHAFDRLSETAEDDTLVKWEAEATAAEDDRLHNPSSMDIYEVQLTKAPTRKQQELHLLNRQAQWPTGEIHRGAATWLACGMTLEEVQVALLIDVNKLGKRPTDNQKLAIARRRDRLQGQLDEFVRVAPTFLGNEFNSCDHLDGMTVMLDATELDSVGSSSEAPDRSDDEDQRDISVEFNPETVVIPLPSNIGIERCAEWGVSDLVLQEISLREGQANDALHAVRVNLADKAVLFRTTVRSAKSQARSTRAWARVHSVDRVLNLNTQIYAKCRKQLINLGADDLLMKYRLLEKADLKATTVVADPNARGQRNSTLAWFWSIDVEGDSTSNDWMNEFYRVHWLRTLALRNRWEEELLLVGREMTWTVAFFMHKSQQWVRRMQEADAKDIIGHRCYAARQAKIMQKTALREQKGWLRLRSDRGSHAAARLVISTMLIPIKVFSVLMLTTTIMSNSLTLHTYELSDFTPWDAANVLEFATSQFAAIWLACDRNHIPRTPAYKATFIRHLQWEADRFVFPYINISVVLNIHPTMPDLLCSIIGRFTRFQTGTITAEELHDEFFLHCSPHRPGLTSHHRVVPNYPYDWWKDRFDRLSFELPVLNLQEVMEMTHDHFEQLPLGAILEPGPAVTGQVDGEALFNQIVAARAHLQHLGESMASLLEQKAGIAAAAASTMSQLEGPIAELEEELLNSGRQLSGKD</sequence>
<gene>
    <name evidence="3" type="ORF">HD556DRAFT_1312846</name>
</gene>
<accession>A0A9P7DCL6</accession>
<keyword evidence="4" id="KW-1185">Reference proteome</keyword>
<organism evidence="3 4">
    <name type="scientific">Suillus plorans</name>
    <dbReference type="NCBI Taxonomy" id="116603"/>
    <lineage>
        <taxon>Eukaryota</taxon>
        <taxon>Fungi</taxon>
        <taxon>Dikarya</taxon>
        <taxon>Basidiomycota</taxon>
        <taxon>Agaricomycotina</taxon>
        <taxon>Agaricomycetes</taxon>
        <taxon>Agaricomycetidae</taxon>
        <taxon>Boletales</taxon>
        <taxon>Suillineae</taxon>
        <taxon>Suillaceae</taxon>
        <taxon>Suillus</taxon>
    </lineage>
</organism>
<reference evidence="3" key="1">
    <citation type="journal article" date="2020" name="New Phytol.">
        <title>Comparative genomics reveals dynamic genome evolution in host specialist ectomycorrhizal fungi.</title>
        <authorList>
            <person name="Lofgren L.A."/>
            <person name="Nguyen N.H."/>
            <person name="Vilgalys R."/>
            <person name="Ruytinx J."/>
            <person name="Liao H.L."/>
            <person name="Branco S."/>
            <person name="Kuo A."/>
            <person name="LaButti K."/>
            <person name="Lipzen A."/>
            <person name="Andreopoulos W."/>
            <person name="Pangilinan J."/>
            <person name="Riley R."/>
            <person name="Hundley H."/>
            <person name="Na H."/>
            <person name="Barry K."/>
            <person name="Grigoriev I.V."/>
            <person name="Stajich J.E."/>
            <person name="Kennedy P.G."/>
        </authorList>
    </citation>
    <scope>NUCLEOTIDE SEQUENCE</scope>
    <source>
        <strain evidence="3">S12</strain>
    </source>
</reference>
<dbReference type="InterPro" id="IPR040521">
    <property type="entry name" value="KDZ"/>
</dbReference>
<name>A0A9P7DCL6_9AGAM</name>
<evidence type="ECO:0000259" key="2">
    <source>
        <dbReference type="Pfam" id="PF18803"/>
    </source>
</evidence>
<feature type="region of interest" description="Disordered" evidence="1">
    <location>
        <begin position="581"/>
        <end position="600"/>
    </location>
</feature>
<dbReference type="Proteomes" id="UP000719766">
    <property type="component" value="Unassembled WGS sequence"/>
</dbReference>
<dbReference type="InterPro" id="IPR041457">
    <property type="entry name" value="CxC2_KDZ-assoc"/>
</dbReference>
<dbReference type="GeneID" id="64594490"/>
<protein>
    <recommendedName>
        <fullName evidence="2">CxC2-like cysteine cluster KDZ transposase-associated domain-containing protein</fullName>
    </recommendedName>
</protein>
<dbReference type="AlphaFoldDB" id="A0A9P7DCL6"/>
<dbReference type="RefSeq" id="XP_041154745.1">
    <property type="nucleotide sequence ID" value="XM_041300726.1"/>
</dbReference>
<dbReference type="Pfam" id="PF18803">
    <property type="entry name" value="CxC2"/>
    <property type="match status" value="1"/>
</dbReference>
<dbReference type="OrthoDB" id="2674166at2759"/>
<dbReference type="EMBL" id="JABBWE010000080">
    <property type="protein sequence ID" value="KAG1787390.1"/>
    <property type="molecule type" value="Genomic_DNA"/>
</dbReference>
<evidence type="ECO:0000313" key="4">
    <source>
        <dbReference type="Proteomes" id="UP000719766"/>
    </source>
</evidence>
<evidence type="ECO:0000256" key="1">
    <source>
        <dbReference type="SAM" id="MobiDB-lite"/>
    </source>
</evidence>
<dbReference type="Pfam" id="PF18758">
    <property type="entry name" value="KDZ"/>
    <property type="match status" value="1"/>
</dbReference>
<evidence type="ECO:0000313" key="3">
    <source>
        <dbReference type="EMBL" id="KAG1787390.1"/>
    </source>
</evidence>
<proteinExistence type="predicted"/>
<comment type="caution">
    <text evidence="3">The sequence shown here is derived from an EMBL/GenBank/DDBJ whole genome shotgun (WGS) entry which is preliminary data.</text>
</comment>